<accession>A0A182NXU7</accession>
<keyword evidence="2" id="KW-1185">Reference proteome</keyword>
<evidence type="ECO:0000313" key="1">
    <source>
        <dbReference type="EnsemblMetazoa" id="ADIR014667-PA"/>
    </source>
</evidence>
<dbReference type="VEuPathDB" id="VectorBase:ADIR014667"/>
<proteinExistence type="predicted"/>
<reference evidence="2" key="1">
    <citation type="submission" date="2013-03" db="EMBL/GenBank/DDBJ databases">
        <title>The Genome Sequence of Anopheles dirus WRAIR2.</title>
        <authorList>
            <consortium name="The Broad Institute Genomics Platform"/>
            <person name="Neafsey D.E."/>
            <person name="Walton C."/>
            <person name="Walker B."/>
            <person name="Young S.K."/>
            <person name="Zeng Q."/>
            <person name="Gargeya S."/>
            <person name="Fitzgerald M."/>
            <person name="Haas B."/>
            <person name="Abouelleil A."/>
            <person name="Allen A.W."/>
            <person name="Alvarado L."/>
            <person name="Arachchi H.M."/>
            <person name="Berlin A.M."/>
            <person name="Chapman S.B."/>
            <person name="Gainer-Dewar J."/>
            <person name="Goldberg J."/>
            <person name="Griggs A."/>
            <person name="Gujja S."/>
            <person name="Hansen M."/>
            <person name="Howarth C."/>
            <person name="Imamovic A."/>
            <person name="Ireland A."/>
            <person name="Larimer J."/>
            <person name="McCowan C."/>
            <person name="Murphy C."/>
            <person name="Pearson M."/>
            <person name="Poon T.W."/>
            <person name="Priest M."/>
            <person name="Roberts A."/>
            <person name="Saif S."/>
            <person name="Shea T."/>
            <person name="Sisk P."/>
            <person name="Sykes S."/>
            <person name="Wortman J."/>
            <person name="Nusbaum C."/>
            <person name="Birren B."/>
        </authorList>
    </citation>
    <scope>NUCLEOTIDE SEQUENCE [LARGE SCALE GENOMIC DNA]</scope>
    <source>
        <strain evidence="2">WRAIR2</strain>
    </source>
</reference>
<sequence>NKAPLRLQGLSARPRPCDVRSSCAADTRQILEALIICEHDRYTSGIDRPITYVPVVVAYGSVFAHQAVVVYG</sequence>
<dbReference type="Proteomes" id="UP000075884">
    <property type="component" value="Unassembled WGS sequence"/>
</dbReference>
<evidence type="ECO:0000313" key="2">
    <source>
        <dbReference type="Proteomes" id="UP000075884"/>
    </source>
</evidence>
<dbReference type="EnsemblMetazoa" id="ADIR014667-RA">
    <property type="protein sequence ID" value="ADIR014667-PA"/>
    <property type="gene ID" value="ADIR014667"/>
</dbReference>
<protein>
    <submittedName>
        <fullName evidence="1">Uncharacterized protein</fullName>
    </submittedName>
</protein>
<name>A0A182NXU7_9DIPT</name>
<dbReference type="AlphaFoldDB" id="A0A182NXU7"/>
<organism evidence="1 2">
    <name type="scientific">Anopheles dirus</name>
    <dbReference type="NCBI Taxonomy" id="7168"/>
    <lineage>
        <taxon>Eukaryota</taxon>
        <taxon>Metazoa</taxon>
        <taxon>Ecdysozoa</taxon>
        <taxon>Arthropoda</taxon>
        <taxon>Hexapoda</taxon>
        <taxon>Insecta</taxon>
        <taxon>Pterygota</taxon>
        <taxon>Neoptera</taxon>
        <taxon>Endopterygota</taxon>
        <taxon>Diptera</taxon>
        <taxon>Nematocera</taxon>
        <taxon>Culicoidea</taxon>
        <taxon>Culicidae</taxon>
        <taxon>Anophelinae</taxon>
        <taxon>Anopheles</taxon>
    </lineage>
</organism>
<reference evidence="1" key="2">
    <citation type="submission" date="2020-05" db="UniProtKB">
        <authorList>
            <consortium name="EnsemblMetazoa"/>
        </authorList>
    </citation>
    <scope>IDENTIFICATION</scope>
    <source>
        <strain evidence="1">WRAIR2</strain>
    </source>
</reference>